<evidence type="ECO:0000313" key="10">
    <source>
        <dbReference type="Proteomes" id="UP000254236"/>
    </source>
</evidence>
<dbReference type="PANTHER" id="PTHR43376">
    <property type="entry name" value="OLIGOPEPTIDE TRANSPORT SYSTEM PERMEASE PROTEIN"/>
    <property type="match status" value="1"/>
</dbReference>
<dbReference type="SUPFAM" id="SSF161098">
    <property type="entry name" value="MetI-like"/>
    <property type="match status" value="1"/>
</dbReference>
<dbReference type="PROSITE" id="PS50928">
    <property type="entry name" value="ABC_TM1"/>
    <property type="match status" value="1"/>
</dbReference>
<keyword evidence="4 5" id="KW-0472">Membrane</keyword>
<evidence type="ECO:0000256" key="5">
    <source>
        <dbReference type="RuleBase" id="RU363032"/>
    </source>
</evidence>
<dbReference type="KEGG" id="bsau:DWV08_12485"/>
<dbReference type="InterPro" id="IPR000515">
    <property type="entry name" value="MetI-like"/>
</dbReference>
<feature type="transmembrane region" description="Helical" evidence="5">
    <location>
        <begin position="347"/>
        <end position="369"/>
    </location>
</feature>
<evidence type="ECO:0000256" key="3">
    <source>
        <dbReference type="ARBA" id="ARBA00022989"/>
    </source>
</evidence>
<keyword evidence="10" id="KW-1185">Reference proteome</keyword>
<organism evidence="9 11">
    <name type="scientific">Brachybacterium saurashtrense</name>
    <dbReference type="NCBI Taxonomy" id="556288"/>
    <lineage>
        <taxon>Bacteria</taxon>
        <taxon>Bacillati</taxon>
        <taxon>Actinomycetota</taxon>
        <taxon>Actinomycetes</taxon>
        <taxon>Micrococcales</taxon>
        <taxon>Dermabacteraceae</taxon>
        <taxon>Brachybacterium</taxon>
    </lineage>
</organism>
<dbReference type="OrthoDB" id="9778910at2"/>
<gene>
    <name evidence="8" type="ORF">DWV08_12485</name>
    <name evidence="9" type="ORF">DXU92_04235</name>
</gene>
<dbReference type="Proteomes" id="UP000254236">
    <property type="component" value="Chromosome"/>
</dbReference>
<evidence type="ECO:0000256" key="6">
    <source>
        <dbReference type="SAM" id="MobiDB-lite"/>
    </source>
</evidence>
<feature type="region of interest" description="Disordered" evidence="6">
    <location>
        <begin position="1"/>
        <end position="39"/>
    </location>
</feature>
<keyword evidence="5" id="KW-0813">Transport</keyword>
<feature type="transmembrane region" description="Helical" evidence="5">
    <location>
        <begin position="153"/>
        <end position="178"/>
    </location>
</feature>
<dbReference type="EMBL" id="CP031356">
    <property type="protein sequence ID" value="AXK46346.1"/>
    <property type="molecule type" value="Genomic_DNA"/>
</dbReference>
<dbReference type="EMBL" id="QSWH01000002">
    <property type="protein sequence ID" value="RRR24086.1"/>
    <property type="molecule type" value="Genomic_DNA"/>
</dbReference>
<comment type="similarity">
    <text evidence="5">Belongs to the binding-protein-dependent transport system permease family.</text>
</comment>
<evidence type="ECO:0000313" key="9">
    <source>
        <dbReference type="EMBL" id="RRR24086.1"/>
    </source>
</evidence>
<accession>A0A345YQZ4</accession>
<proteinExistence type="inferred from homology"/>
<dbReference type="GO" id="GO:0055085">
    <property type="term" value="P:transmembrane transport"/>
    <property type="evidence" value="ECO:0007669"/>
    <property type="project" value="InterPro"/>
</dbReference>
<keyword evidence="2 5" id="KW-0812">Transmembrane</keyword>
<reference evidence="8 10" key="1">
    <citation type="submission" date="2018-07" db="EMBL/GenBank/DDBJ databases">
        <title>Brachybacterium saurashtrense DSM 23186 genome sequence.</title>
        <authorList>
            <person name="Guo L."/>
        </authorList>
    </citation>
    <scope>NUCLEOTIDE SEQUENCE [LARGE SCALE GENOMIC DNA]</scope>
    <source>
        <strain evidence="8 10">DSM 23186</strain>
    </source>
</reference>
<evidence type="ECO:0000256" key="2">
    <source>
        <dbReference type="ARBA" id="ARBA00022692"/>
    </source>
</evidence>
<dbReference type="RefSeq" id="WP_115414096.1">
    <property type="nucleotide sequence ID" value="NZ_CP031356.1"/>
</dbReference>
<evidence type="ECO:0000313" key="8">
    <source>
        <dbReference type="EMBL" id="AXK46346.1"/>
    </source>
</evidence>
<dbReference type="AlphaFoldDB" id="A0A345YQZ4"/>
<protein>
    <submittedName>
        <fullName evidence="9">ABC transporter permease</fullName>
    </submittedName>
</protein>
<reference evidence="9 11" key="2">
    <citation type="submission" date="2018-08" db="EMBL/GenBank/DDBJ databases">
        <title>Brachybacterium saurashtrense DSM 23186.</title>
        <authorList>
            <person name="Li Y."/>
        </authorList>
    </citation>
    <scope>NUCLEOTIDE SEQUENCE [LARGE SCALE GENOMIC DNA]</scope>
    <source>
        <strain evidence="9 11">DSM 23186</strain>
    </source>
</reference>
<dbReference type="Gene3D" id="1.10.3720.10">
    <property type="entry name" value="MetI-like"/>
    <property type="match status" value="1"/>
</dbReference>
<evidence type="ECO:0000256" key="1">
    <source>
        <dbReference type="ARBA" id="ARBA00004141"/>
    </source>
</evidence>
<feature type="transmembrane region" description="Helical" evidence="5">
    <location>
        <begin position="301"/>
        <end position="327"/>
    </location>
</feature>
<sequence length="385" mass="41749">MSTDISVPGSPGGPERSATRDAPGVHGDHERTAPQGRRPRASLRHRIYHSFLLRRLLRSVFVIWVVATGVFLMVRLLPGNPVDVYINQQIALYGKSYEQAAAEAQNYFRFDPSTPIWRQYLDYLLGLLRGDMGTSIATPGVTVTEKIAQYLPWTLYSVGLALLISITVGLLLGMIMAYRRGGVIDHAVSIIGSGLHAIPNYLLAILIVVVGAVQLGVIDYTRMRGNVSPGVEPELSFRFLSDIGYHATLPMLTYILTTVGTWALIMKASTTQVLGEDYVTVARARGLKDARIQGNYVGRNALLPLIAQIATQAGFIVGGAIFVEQTFSYEGVGLLLFESINSRDYPTIQGVLLVVTITVVLANLAADLVNAALDPRIRLGEGGAA</sequence>
<evidence type="ECO:0000259" key="7">
    <source>
        <dbReference type="PROSITE" id="PS50928"/>
    </source>
</evidence>
<dbReference type="GO" id="GO:0005886">
    <property type="term" value="C:plasma membrane"/>
    <property type="evidence" value="ECO:0007669"/>
    <property type="project" value="UniProtKB-SubCell"/>
</dbReference>
<dbReference type="Pfam" id="PF00528">
    <property type="entry name" value="BPD_transp_1"/>
    <property type="match status" value="1"/>
</dbReference>
<feature type="domain" description="ABC transmembrane type-1" evidence="7">
    <location>
        <begin position="151"/>
        <end position="370"/>
    </location>
</feature>
<evidence type="ECO:0000313" key="11">
    <source>
        <dbReference type="Proteomes" id="UP000282185"/>
    </source>
</evidence>
<dbReference type="PANTHER" id="PTHR43376:SF1">
    <property type="entry name" value="OLIGOPEPTIDE TRANSPORT SYSTEM PERMEASE PROTEIN"/>
    <property type="match status" value="1"/>
</dbReference>
<feature type="transmembrane region" description="Helical" evidence="5">
    <location>
        <begin position="198"/>
        <end position="218"/>
    </location>
</feature>
<dbReference type="CDD" id="cd06261">
    <property type="entry name" value="TM_PBP2"/>
    <property type="match status" value="1"/>
</dbReference>
<name>A0A345YQZ4_9MICO</name>
<dbReference type="Proteomes" id="UP000282185">
    <property type="component" value="Unassembled WGS sequence"/>
</dbReference>
<evidence type="ECO:0000256" key="4">
    <source>
        <dbReference type="ARBA" id="ARBA00023136"/>
    </source>
</evidence>
<dbReference type="InterPro" id="IPR035906">
    <property type="entry name" value="MetI-like_sf"/>
</dbReference>
<comment type="subcellular location">
    <subcellularLocation>
        <location evidence="5">Cell membrane</location>
        <topology evidence="5">Multi-pass membrane protein</topology>
    </subcellularLocation>
    <subcellularLocation>
        <location evidence="1">Membrane</location>
        <topology evidence="1">Multi-pass membrane protein</topology>
    </subcellularLocation>
</comment>
<feature type="transmembrane region" description="Helical" evidence="5">
    <location>
        <begin position="56"/>
        <end position="77"/>
    </location>
</feature>
<keyword evidence="3 5" id="KW-1133">Transmembrane helix</keyword>
<feature type="transmembrane region" description="Helical" evidence="5">
    <location>
        <begin position="243"/>
        <end position="265"/>
    </location>
</feature>